<feature type="compositionally biased region" description="Basic and acidic residues" evidence="4">
    <location>
        <begin position="1"/>
        <end position="34"/>
    </location>
</feature>
<feature type="region of interest" description="Disordered" evidence="4">
    <location>
        <begin position="1"/>
        <end position="68"/>
    </location>
</feature>
<evidence type="ECO:0000256" key="1">
    <source>
        <dbReference type="ARBA" id="ARBA00022574"/>
    </source>
</evidence>
<reference evidence="5" key="1">
    <citation type="submission" date="2025-08" db="UniProtKB">
        <authorList>
            <consortium name="Ensembl"/>
        </authorList>
    </citation>
    <scope>IDENTIFICATION</scope>
</reference>
<gene>
    <name evidence="5" type="primary">fbxw9</name>
</gene>
<dbReference type="PROSITE" id="PS00678">
    <property type="entry name" value="WD_REPEATS_1"/>
    <property type="match status" value="2"/>
</dbReference>
<dbReference type="InterPro" id="IPR020472">
    <property type="entry name" value="WD40_PAC1"/>
</dbReference>
<evidence type="ECO:0008006" key="7">
    <source>
        <dbReference type="Google" id="ProtNLM"/>
    </source>
</evidence>
<dbReference type="SMART" id="SM00320">
    <property type="entry name" value="WD40"/>
    <property type="match status" value="5"/>
</dbReference>
<feature type="repeat" description="WD" evidence="3">
    <location>
        <begin position="349"/>
        <end position="380"/>
    </location>
</feature>
<dbReference type="Ensembl" id="ENSGMOT00000031581.1">
    <property type="protein sequence ID" value="ENSGMOP00000025229.1"/>
    <property type="gene ID" value="ENSGMOG00000032485.1"/>
</dbReference>
<feature type="region of interest" description="Disordered" evidence="4">
    <location>
        <begin position="160"/>
        <end position="188"/>
    </location>
</feature>
<name>A0A8C5A2I4_GADMO</name>
<dbReference type="InterPro" id="IPR019775">
    <property type="entry name" value="WD40_repeat_CS"/>
</dbReference>
<organism evidence="5 6">
    <name type="scientific">Gadus morhua</name>
    <name type="common">Atlantic cod</name>
    <dbReference type="NCBI Taxonomy" id="8049"/>
    <lineage>
        <taxon>Eukaryota</taxon>
        <taxon>Metazoa</taxon>
        <taxon>Chordata</taxon>
        <taxon>Craniata</taxon>
        <taxon>Vertebrata</taxon>
        <taxon>Euteleostomi</taxon>
        <taxon>Actinopterygii</taxon>
        <taxon>Neopterygii</taxon>
        <taxon>Teleostei</taxon>
        <taxon>Neoteleostei</taxon>
        <taxon>Acanthomorphata</taxon>
        <taxon>Zeiogadaria</taxon>
        <taxon>Gadariae</taxon>
        <taxon>Gadiformes</taxon>
        <taxon>Gadoidei</taxon>
        <taxon>Gadidae</taxon>
        <taxon>Gadus</taxon>
    </lineage>
</organism>
<feature type="compositionally biased region" description="Polar residues" evidence="4">
    <location>
        <begin position="38"/>
        <end position="48"/>
    </location>
</feature>
<evidence type="ECO:0000313" key="5">
    <source>
        <dbReference type="Ensembl" id="ENSGMOP00000025229.1"/>
    </source>
</evidence>
<protein>
    <recommendedName>
        <fullName evidence="7">F-box/WD repeat-containing protein 9</fullName>
    </recommendedName>
</protein>
<evidence type="ECO:0000313" key="6">
    <source>
        <dbReference type="Proteomes" id="UP000694546"/>
    </source>
</evidence>
<proteinExistence type="predicted"/>
<dbReference type="InterPro" id="IPR015943">
    <property type="entry name" value="WD40/YVTN_repeat-like_dom_sf"/>
</dbReference>
<dbReference type="OMA" id="PREDIDW"/>
<feature type="compositionally biased region" description="Gly residues" evidence="4">
    <location>
        <begin position="258"/>
        <end position="273"/>
    </location>
</feature>
<keyword evidence="6" id="KW-1185">Reference proteome</keyword>
<feature type="region of interest" description="Disordered" evidence="4">
    <location>
        <begin position="241"/>
        <end position="281"/>
    </location>
</feature>
<dbReference type="PROSITE" id="PS50294">
    <property type="entry name" value="WD_REPEATS_REGION"/>
    <property type="match status" value="1"/>
</dbReference>
<feature type="compositionally biased region" description="Basic and acidic residues" evidence="4">
    <location>
        <begin position="241"/>
        <end position="251"/>
    </location>
</feature>
<dbReference type="Proteomes" id="UP000694546">
    <property type="component" value="Chromosome 2"/>
</dbReference>
<dbReference type="AlphaFoldDB" id="A0A8C5A2I4"/>
<dbReference type="PRINTS" id="PR00320">
    <property type="entry name" value="GPROTEINBRPT"/>
</dbReference>
<sequence>MSHVLKDDTVMSKGHAPEDQEIETGRTLKEDSHYGPHLSSTTFETSGPDTPGLPCSSQSTPSPSEGSGLLSLPWEMVTQIASHLPAQCVISVLPKVCQALGNIGEDSTSWQLRAGRLTGSRVKFPVGSREGYDWPNACLEMEDLITCWEDQAAWVDRHTKARDDGTQAVQGAEVRGKEERRGEADQDAEGFVLAERAEELGVDAVMEVAFEGKLEMQAHGQRANSKERRRRPEEAAAVAMVKEERCNERGPPEAPEGCGNGGANPQLGGGGAELGVEEPEPLRPLSPTPALERVPLPSTGHYAQVNSVLLIGGEGAVCVSGSRDTNVILWDLHGGRDATPHMLRGQGLASSHRGWVWCLASRGSLLASGSFDSTIRLWDLGAGGAERGRISTSAPVLCLSCQPDVLLAGTFNKTISLYDTRLAEPLVKSLQLHGKAVMCLAADEQYIISGSQDYTVAIFDRRAGKTLKRLRLRSYLLSMCYQNGEVWAGDNKGIIHAFSVRSGVLKPLSQFDVGHTSLVTGIHKSPGSLYTSSSDRTLKVHIPCAPPRTLCTLNYQEGVSGVSKELAERLNFYSLVLPLLRSQRLKKWFVHATVIGRQDGLPNLSLKTKFVACSQR</sequence>
<evidence type="ECO:0000256" key="4">
    <source>
        <dbReference type="SAM" id="MobiDB-lite"/>
    </source>
</evidence>
<dbReference type="InterPro" id="IPR036322">
    <property type="entry name" value="WD40_repeat_dom_sf"/>
</dbReference>
<dbReference type="PANTHER" id="PTHR19855">
    <property type="entry name" value="WD40 REPEAT PROTEIN 12, 37"/>
    <property type="match status" value="1"/>
</dbReference>
<evidence type="ECO:0000256" key="3">
    <source>
        <dbReference type="PROSITE-ProRule" id="PRU00221"/>
    </source>
</evidence>
<dbReference type="SUPFAM" id="SSF50978">
    <property type="entry name" value="WD40 repeat-like"/>
    <property type="match status" value="1"/>
</dbReference>
<feature type="compositionally biased region" description="Low complexity" evidence="4">
    <location>
        <begin position="54"/>
        <end position="68"/>
    </location>
</feature>
<feature type="repeat" description="WD" evidence="3">
    <location>
        <begin position="298"/>
        <end position="340"/>
    </location>
</feature>
<dbReference type="InterPro" id="IPR001680">
    <property type="entry name" value="WD40_rpt"/>
</dbReference>
<dbReference type="CDD" id="cd22135">
    <property type="entry name" value="F-box_FBXW9"/>
    <property type="match status" value="1"/>
</dbReference>
<reference evidence="5" key="2">
    <citation type="submission" date="2025-09" db="UniProtKB">
        <authorList>
            <consortium name="Ensembl"/>
        </authorList>
    </citation>
    <scope>IDENTIFICATION</scope>
</reference>
<accession>A0A8C5A2I4</accession>
<dbReference type="Gene3D" id="2.130.10.10">
    <property type="entry name" value="YVTN repeat-like/Quinoprotein amine dehydrogenase"/>
    <property type="match status" value="1"/>
</dbReference>
<dbReference type="Pfam" id="PF00400">
    <property type="entry name" value="WD40"/>
    <property type="match status" value="3"/>
</dbReference>
<dbReference type="GeneTree" id="ENSGT00390000006806"/>
<keyword evidence="1 3" id="KW-0853">WD repeat</keyword>
<dbReference type="PROSITE" id="PS50082">
    <property type="entry name" value="WD_REPEATS_2"/>
    <property type="match status" value="2"/>
</dbReference>
<dbReference type="PANTHER" id="PTHR19855:SF34">
    <property type="entry name" value="F-BOX_WD REPEAT-CONTAINING PROTEIN 9"/>
    <property type="match status" value="1"/>
</dbReference>
<keyword evidence="2" id="KW-0677">Repeat</keyword>
<evidence type="ECO:0000256" key="2">
    <source>
        <dbReference type="ARBA" id="ARBA00022737"/>
    </source>
</evidence>
<feature type="compositionally biased region" description="Basic and acidic residues" evidence="4">
    <location>
        <begin position="174"/>
        <end position="184"/>
    </location>
</feature>